<dbReference type="Proteomes" id="UP000013961">
    <property type="component" value="Chromosome"/>
</dbReference>
<evidence type="ECO:0000256" key="1">
    <source>
        <dbReference type="SAM" id="MobiDB-lite"/>
    </source>
</evidence>
<gene>
    <name evidence="2" type="ORF">MASS_0009</name>
</gene>
<proteinExistence type="predicted"/>
<name>A0AB33A4J6_9MYCO</name>
<evidence type="ECO:0000313" key="2">
    <source>
        <dbReference type="EMBL" id="AGM26611.1"/>
    </source>
</evidence>
<feature type="compositionally biased region" description="Low complexity" evidence="1">
    <location>
        <begin position="25"/>
        <end position="51"/>
    </location>
</feature>
<accession>A0AB33A4J6</accession>
<evidence type="ECO:0008006" key="4">
    <source>
        <dbReference type="Google" id="ProtNLM"/>
    </source>
</evidence>
<dbReference type="KEGG" id="mabb:MASS_0009"/>
<evidence type="ECO:0000313" key="3">
    <source>
        <dbReference type="Proteomes" id="UP000013961"/>
    </source>
</evidence>
<protein>
    <recommendedName>
        <fullName evidence="4">DUF3558 domain-containing protein</fullName>
    </recommendedName>
</protein>
<reference evidence="2 3" key="1">
    <citation type="journal article" date="2013" name="Genome Announc.">
        <title>Complete Genome Sequence of Mycobacterium massiliense Clinical Strain Asan 50594, Belonging to the Type II Genotype.</title>
        <authorList>
            <person name="Kim B.J."/>
            <person name="Kim B.R."/>
            <person name="Hong S.H."/>
            <person name="Seok S.H."/>
            <person name="Kook Y.H."/>
            <person name="Kim B.J."/>
        </authorList>
    </citation>
    <scope>NUCLEOTIDE SEQUENCE [LARGE SCALE GENOMIC DNA]</scope>
    <source>
        <strain evidence="2 3">50594</strain>
    </source>
</reference>
<dbReference type="AlphaFoldDB" id="A0AB33A4J6"/>
<dbReference type="PROSITE" id="PS51257">
    <property type="entry name" value="PROKAR_LIPOPROTEIN"/>
    <property type="match status" value="1"/>
</dbReference>
<organism evidence="2 3">
    <name type="scientific">Mycobacteroides abscessus subsp. bolletii 50594</name>
    <dbReference type="NCBI Taxonomy" id="1303024"/>
    <lineage>
        <taxon>Bacteria</taxon>
        <taxon>Bacillati</taxon>
        <taxon>Actinomycetota</taxon>
        <taxon>Actinomycetes</taxon>
        <taxon>Mycobacteriales</taxon>
        <taxon>Mycobacteriaceae</taxon>
        <taxon>Mycobacteroides</taxon>
        <taxon>Mycobacteroides abscessus</taxon>
    </lineage>
</organism>
<dbReference type="EMBL" id="CP004374">
    <property type="protein sequence ID" value="AGM26611.1"/>
    <property type="molecule type" value="Genomic_DNA"/>
</dbReference>
<feature type="compositionally biased region" description="Polar residues" evidence="1">
    <location>
        <begin position="52"/>
        <end position="63"/>
    </location>
</feature>
<feature type="region of interest" description="Disordered" evidence="1">
    <location>
        <begin position="24"/>
        <end position="71"/>
    </location>
</feature>
<sequence>MSMRTLAIVVAAVGLLGAGCGTQKPETTASDSASSSASATPSAPSSEAKTSGYQPFTPATNPCSLIDPERLASQGPAPIKAHAMDEDGTGIQQCDYEDAGGHEVLNVKLFKNSDGASNFRAIHVRILQSEGAEIYVMKDESNECGAGLLGPGDNIAQFEFEPGDAAVSAAALPAGQTWCDFSAPALAEANKKLGWAK</sequence>